<keyword evidence="10" id="KW-1185">Reference proteome</keyword>
<evidence type="ECO:0000313" key="10">
    <source>
        <dbReference type="Proteomes" id="UP000323653"/>
    </source>
</evidence>
<dbReference type="InterPro" id="IPR050390">
    <property type="entry name" value="C5-Methyltransferase"/>
</dbReference>
<evidence type="ECO:0000313" key="9">
    <source>
        <dbReference type="EMBL" id="QEK50788.1"/>
    </source>
</evidence>
<dbReference type="Gene3D" id="3.90.120.10">
    <property type="entry name" value="DNA Methylase, subunit A, domain 2"/>
    <property type="match status" value="1"/>
</dbReference>
<evidence type="ECO:0000256" key="3">
    <source>
        <dbReference type="ARBA" id="ARBA00022691"/>
    </source>
</evidence>
<dbReference type="EC" id="2.1.1.37" evidence="8"/>
<gene>
    <name evidence="9" type="ORF">FYC62_03215</name>
</gene>
<dbReference type="PROSITE" id="PS00094">
    <property type="entry name" value="C5_MTASE_1"/>
    <property type="match status" value="1"/>
</dbReference>
<dbReference type="InterPro" id="IPR001525">
    <property type="entry name" value="C5_MeTfrase"/>
</dbReference>
<comment type="similarity">
    <text evidence="6 7">Belongs to the class I-like SAM-binding methyltransferase superfamily. C5-methyltransferase family.</text>
</comment>
<dbReference type="GO" id="GO:0003677">
    <property type="term" value="F:DNA binding"/>
    <property type="evidence" value="ECO:0007669"/>
    <property type="project" value="TreeGrafter"/>
</dbReference>
<keyword evidence="1 6" id="KW-0489">Methyltransferase</keyword>
<dbReference type="Gene3D" id="3.40.50.150">
    <property type="entry name" value="Vaccinia Virus protein VP39"/>
    <property type="match status" value="1"/>
</dbReference>
<keyword evidence="4" id="KW-0680">Restriction system</keyword>
<keyword evidence="3 6" id="KW-0949">S-adenosyl-L-methionine</keyword>
<name>A0A5C0VDN7_9SPHI</name>
<feature type="active site" evidence="6">
    <location>
        <position position="76"/>
    </location>
</feature>
<dbReference type="GO" id="GO:0044027">
    <property type="term" value="P:negative regulation of gene expression via chromosomal CpG island methylation"/>
    <property type="evidence" value="ECO:0007669"/>
    <property type="project" value="TreeGrafter"/>
</dbReference>
<dbReference type="KEGG" id="pej:FYC62_03215"/>
<dbReference type="GO" id="GO:0009307">
    <property type="term" value="P:DNA restriction-modification system"/>
    <property type="evidence" value="ECO:0007669"/>
    <property type="project" value="UniProtKB-KW"/>
</dbReference>
<dbReference type="AlphaFoldDB" id="A0A5C0VDN7"/>
<evidence type="ECO:0000256" key="1">
    <source>
        <dbReference type="ARBA" id="ARBA00022603"/>
    </source>
</evidence>
<protein>
    <recommendedName>
        <fullName evidence="8">Cytosine-specific methyltransferase</fullName>
        <ecNumber evidence="8">2.1.1.37</ecNumber>
    </recommendedName>
</protein>
<proteinExistence type="inferred from homology"/>
<dbReference type="GO" id="GO:0003886">
    <property type="term" value="F:DNA (cytosine-5-)-methyltransferase activity"/>
    <property type="evidence" value="ECO:0007669"/>
    <property type="project" value="UniProtKB-EC"/>
</dbReference>
<evidence type="ECO:0000256" key="2">
    <source>
        <dbReference type="ARBA" id="ARBA00022679"/>
    </source>
</evidence>
<dbReference type="GO" id="GO:0032259">
    <property type="term" value="P:methylation"/>
    <property type="evidence" value="ECO:0007669"/>
    <property type="project" value="UniProtKB-KW"/>
</dbReference>
<dbReference type="Proteomes" id="UP000323653">
    <property type="component" value="Chromosome"/>
</dbReference>
<comment type="catalytic activity">
    <reaction evidence="5 8">
        <text>a 2'-deoxycytidine in DNA + S-adenosyl-L-methionine = a 5-methyl-2'-deoxycytidine in DNA + S-adenosyl-L-homocysteine + H(+)</text>
        <dbReference type="Rhea" id="RHEA:13681"/>
        <dbReference type="Rhea" id="RHEA-COMP:11369"/>
        <dbReference type="Rhea" id="RHEA-COMP:11370"/>
        <dbReference type="ChEBI" id="CHEBI:15378"/>
        <dbReference type="ChEBI" id="CHEBI:57856"/>
        <dbReference type="ChEBI" id="CHEBI:59789"/>
        <dbReference type="ChEBI" id="CHEBI:85452"/>
        <dbReference type="ChEBI" id="CHEBI:85454"/>
        <dbReference type="EC" id="2.1.1.37"/>
    </reaction>
</comment>
<dbReference type="RefSeq" id="WP_149073892.1">
    <property type="nucleotide sequence ID" value="NZ_CP043329.1"/>
</dbReference>
<dbReference type="Pfam" id="PF00145">
    <property type="entry name" value="DNA_methylase"/>
    <property type="match status" value="1"/>
</dbReference>
<dbReference type="EMBL" id="CP043329">
    <property type="protein sequence ID" value="QEK50788.1"/>
    <property type="molecule type" value="Genomic_DNA"/>
</dbReference>
<evidence type="ECO:0000256" key="4">
    <source>
        <dbReference type="ARBA" id="ARBA00022747"/>
    </source>
</evidence>
<dbReference type="PROSITE" id="PS51679">
    <property type="entry name" value="SAM_MT_C5"/>
    <property type="match status" value="1"/>
</dbReference>
<organism evidence="9 10">
    <name type="scientific">Pedobacter aquae</name>
    <dbReference type="NCBI Taxonomy" id="2605747"/>
    <lineage>
        <taxon>Bacteria</taxon>
        <taxon>Pseudomonadati</taxon>
        <taxon>Bacteroidota</taxon>
        <taxon>Sphingobacteriia</taxon>
        <taxon>Sphingobacteriales</taxon>
        <taxon>Sphingobacteriaceae</taxon>
        <taxon>Pedobacter</taxon>
    </lineage>
</organism>
<evidence type="ECO:0000256" key="8">
    <source>
        <dbReference type="RuleBase" id="RU000417"/>
    </source>
</evidence>
<dbReference type="CDD" id="cd00315">
    <property type="entry name" value="Cyt_C5_DNA_methylase"/>
    <property type="match status" value="1"/>
</dbReference>
<evidence type="ECO:0000256" key="7">
    <source>
        <dbReference type="RuleBase" id="RU000416"/>
    </source>
</evidence>
<dbReference type="PANTHER" id="PTHR10629:SF52">
    <property type="entry name" value="DNA (CYTOSINE-5)-METHYLTRANSFERASE 1"/>
    <property type="match status" value="1"/>
</dbReference>
<dbReference type="REBASE" id="369546">
    <property type="entry name" value="M.PspCJ43ORF3210P"/>
</dbReference>
<evidence type="ECO:0000256" key="5">
    <source>
        <dbReference type="ARBA" id="ARBA00047422"/>
    </source>
</evidence>
<keyword evidence="2 6" id="KW-0808">Transferase</keyword>
<accession>A0A5C0VDN7</accession>
<dbReference type="InterPro" id="IPR029063">
    <property type="entry name" value="SAM-dependent_MTases_sf"/>
</dbReference>
<dbReference type="PRINTS" id="PR00105">
    <property type="entry name" value="C5METTRFRASE"/>
</dbReference>
<sequence>MKKNKIKVIGLFSGCGGLDLGFKQAGYDLIWANDILKDACDTYRLNIGGHIVNEDITKIDLNTIPNADIIIGGPPCQGFSGIGKRDPNDNRSALVYSYLDVVNKVQPKIFLFENVTGIKSSKAADGSKVIDNLKQAFENIGYHINIFTLNAADYGVPQRRKRVFIIGNKLGVDISVPPQTHFENKEGKRKWISSFEAISDLDSPTENGETKYKHQPKNEYQTLMRKNADKTTLHIVPYSSPTDKQIISHVKPGGNYMDIPDSVSTKRIMYFKSTGGRTTTYGRLDPEMPNYTINTHFNRPNIGCNIHYEEDRMITIREGLRFQSFPDDFQLISKTQRNYYVQVGNAVPPLLSKAWAEHLLKYLEDIPSPKAIHIAKSLESQTHKPELVNEYAFANAENHTE</sequence>
<dbReference type="NCBIfam" id="TIGR00675">
    <property type="entry name" value="dcm"/>
    <property type="match status" value="1"/>
</dbReference>
<dbReference type="PANTHER" id="PTHR10629">
    <property type="entry name" value="CYTOSINE-SPECIFIC METHYLTRANSFERASE"/>
    <property type="match status" value="1"/>
</dbReference>
<dbReference type="InterPro" id="IPR018117">
    <property type="entry name" value="C5_DNA_meth_AS"/>
</dbReference>
<evidence type="ECO:0000256" key="6">
    <source>
        <dbReference type="PROSITE-ProRule" id="PRU01016"/>
    </source>
</evidence>
<reference evidence="9 10" key="1">
    <citation type="submission" date="2019-08" db="EMBL/GenBank/DDBJ databases">
        <title>Pedobacter sp. nov., isolated from Han river, South Korea.</title>
        <authorList>
            <person name="Lee D.-H."/>
            <person name="Kim Y.-S."/>
            <person name="Hwang E.-M."/>
            <person name="Le Tran T.C."/>
            <person name="Cha C.-J."/>
        </authorList>
    </citation>
    <scope>NUCLEOTIDE SEQUENCE [LARGE SCALE GENOMIC DNA]</scope>
    <source>
        <strain evidence="9 10">CJ43</strain>
    </source>
</reference>
<dbReference type="SUPFAM" id="SSF53335">
    <property type="entry name" value="S-adenosyl-L-methionine-dependent methyltransferases"/>
    <property type="match status" value="1"/>
</dbReference>